<sequence>MQVCPRFQTHLTIPDAKPTTPPCSPSLTITANTLNTSAAKPIIIRRSVAIRPSFNWFLMLTLLYASTMVGLGFTFPEDRRLCSSCSRLFTIFEGSSNCRMA</sequence>
<feature type="transmembrane region" description="Helical" evidence="1">
    <location>
        <begin position="54"/>
        <end position="75"/>
    </location>
</feature>
<reference evidence="2" key="1">
    <citation type="submission" date="2018-11" db="EMBL/GenBank/DDBJ databases">
        <authorList>
            <consortium name="Pathogen Informatics"/>
        </authorList>
    </citation>
    <scope>NUCLEOTIDE SEQUENCE</scope>
</reference>
<dbReference type="EMBL" id="CAAALY010118262">
    <property type="protein sequence ID" value="VEL31074.1"/>
    <property type="molecule type" value="Genomic_DNA"/>
</dbReference>
<proteinExistence type="predicted"/>
<keyword evidence="1" id="KW-1133">Transmembrane helix</keyword>
<accession>A0A448X8X5</accession>
<keyword evidence="1" id="KW-0812">Transmembrane</keyword>
<keyword evidence="3" id="KW-1185">Reference proteome</keyword>
<dbReference type="Proteomes" id="UP000784294">
    <property type="component" value="Unassembled WGS sequence"/>
</dbReference>
<dbReference type="AlphaFoldDB" id="A0A448X8X5"/>
<protein>
    <submittedName>
        <fullName evidence="2">Uncharacterized protein</fullName>
    </submittedName>
</protein>
<name>A0A448X8X5_9PLAT</name>
<evidence type="ECO:0000313" key="3">
    <source>
        <dbReference type="Proteomes" id="UP000784294"/>
    </source>
</evidence>
<keyword evidence="1" id="KW-0472">Membrane</keyword>
<organism evidence="2 3">
    <name type="scientific">Protopolystoma xenopodis</name>
    <dbReference type="NCBI Taxonomy" id="117903"/>
    <lineage>
        <taxon>Eukaryota</taxon>
        <taxon>Metazoa</taxon>
        <taxon>Spiralia</taxon>
        <taxon>Lophotrochozoa</taxon>
        <taxon>Platyhelminthes</taxon>
        <taxon>Monogenea</taxon>
        <taxon>Polyopisthocotylea</taxon>
        <taxon>Polystomatidea</taxon>
        <taxon>Polystomatidae</taxon>
        <taxon>Protopolystoma</taxon>
    </lineage>
</organism>
<evidence type="ECO:0000313" key="2">
    <source>
        <dbReference type="EMBL" id="VEL31074.1"/>
    </source>
</evidence>
<gene>
    <name evidence="2" type="ORF">PXEA_LOCUS24514</name>
</gene>
<evidence type="ECO:0000256" key="1">
    <source>
        <dbReference type="SAM" id="Phobius"/>
    </source>
</evidence>
<comment type="caution">
    <text evidence="2">The sequence shown here is derived from an EMBL/GenBank/DDBJ whole genome shotgun (WGS) entry which is preliminary data.</text>
</comment>